<evidence type="ECO:0000256" key="4">
    <source>
        <dbReference type="ARBA" id="ARBA00022692"/>
    </source>
</evidence>
<evidence type="ECO:0000259" key="8">
    <source>
        <dbReference type="Pfam" id="PF02470"/>
    </source>
</evidence>
<keyword evidence="10" id="KW-1185">Reference proteome</keyword>
<keyword evidence="2" id="KW-1003">Cell membrane</keyword>
<evidence type="ECO:0000313" key="10">
    <source>
        <dbReference type="Proteomes" id="UP001164676"/>
    </source>
</evidence>
<dbReference type="PANTHER" id="PTHR30462:SF0">
    <property type="entry name" value="INTERMEMBRANE TRANSPORT PROTEIN YEBT"/>
    <property type="match status" value="1"/>
</dbReference>
<feature type="transmembrane region" description="Helical" evidence="7">
    <location>
        <begin position="21"/>
        <end position="40"/>
    </location>
</feature>
<evidence type="ECO:0000256" key="7">
    <source>
        <dbReference type="SAM" id="Phobius"/>
    </source>
</evidence>
<sequence length="879" mass="95925">MSDKHDVPTPTIKTTYGLSPLWILPILALGLAGWLVFQSINEAGQRIQILFSDAQGLEAGRTTIRYQGLEVGKVRNITLADDLNGIYVDATIYPEAKQLLTTGSDFWLVKPRASLTGISGLETLVSGNYIALQPGTGEPSLRFTARDEPPAEMTDKAGTTFKLHAPTLGSLNIGSPLYYRKIQVGEIYSYRLDDDNQGVTLSALIKPEFSALVKQDTRFWSVSGLKANVDLSGVDVELDSLASLVAGGVTFDSPSTSRQASHNDSFRLYPSLSAAERGQTIEIALPTNHGIQGAGARVTYQGLQIGEITEIRIDPDSQNASATAAIDPSMLWLFNQETQITIEQPQIGFNGLKNIGNLVLGNFLSVVPGSPDAPAVDSHYRFSASTWQQQQKEAADALVVTLDADDAYGLTPHTKVLHRGIQVGFIDHIGLNESDTVTIKAVIYPQYRHLVKQQSQFFILGGITGELSGNGLDVVVPAMEQIADPALSFTSQGKQGVRDSYPLYTSRIQAKHAREDAQGKTRFTLVADALPSINEGSPVMYRNFIVGQVEGYQLNGKSVTISIAVNNRYRHLINRDTVFWNQSGLDIKANLSSGVEINTGSLRSLLSGGIAFGSMPGISNKRQGDWKLYPSRKDAARYGVDIVLNTDEAKGLKVGSAIRYQGVDVGEITQLEPDFKTQSVRVHGRLYPEYKNELARQGSYYWLTQPVLSLTKTENLDSLFGTYISVVPGAGEFKQQFKLHASPKYPRGLSLVLESDARHSITVGTPILYRDMEVGTVSKVQLGEFADRVLFSVQITPQYAHLVRENTVFWNQSGVDVSIGLTGANLKSGTIDSLLKGGIAFATPDTSPLAPKANDKRHYLLHREPKAEWVAWRTAIPKP</sequence>
<evidence type="ECO:0000256" key="6">
    <source>
        <dbReference type="ARBA" id="ARBA00023136"/>
    </source>
</evidence>
<accession>A0ABY7L8F6</accession>
<feature type="domain" description="Mce/MlaD" evidence="8">
    <location>
        <begin position="278"/>
        <end position="347"/>
    </location>
</feature>
<proteinExistence type="predicted"/>
<comment type="subcellular location">
    <subcellularLocation>
        <location evidence="1">Cell inner membrane</location>
    </subcellularLocation>
</comment>
<evidence type="ECO:0000256" key="5">
    <source>
        <dbReference type="ARBA" id="ARBA00022989"/>
    </source>
</evidence>
<evidence type="ECO:0000256" key="2">
    <source>
        <dbReference type="ARBA" id="ARBA00022475"/>
    </source>
</evidence>
<dbReference type="Proteomes" id="UP001164676">
    <property type="component" value="Chromosome"/>
</dbReference>
<feature type="domain" description="Mce/MlaD" evidence="8">
    <location>
        <begin position="44"/>
        <end position="135"/>
    </location>
</feature>
<organism evidence="9 10">
    <name type="scientific">Salinivibrio proteolyticus</name>
    <dbReference type="NCBI Taxonomy" id="334715"/>
    <lineage>
        <taxon>Bacteria</taxon>
        <taxon>Pseudomonadati</taxon>
        <taxon>Pseudomonadota</taxon>
        <taxon>Gammaproteobacteria</taxon>
        <taxon>Vibrionales</taxon>
        <taxon>Vibrionaceae</taxon>
        <taxon>Salinivibrio</taxon>
    </lineage>
</organism>
<keyword evidence="5 7" id="KW-1133">Transmembrane helix</keyword>
<dbReference type="InterPro" id="IPR003399">
    <property type="entry name" value="Mce/MlaD"/>
</dbReference>
<feature type="domain" description="Mce/MlaD" evidence="8">
    <location>
        <begin position="158"/>
        <end position="218"/>
    </location>
</feature>
<dbReference type="Pfam" id="PF02470">
    <property type="entry name" value="MlaD"/>
    <property type="match status" value="7"/>
</dbReference>
<protein>
    <submittedName>
        <fullName evidence="9">MlaD family protein</fullName>
    </submittedName>
</protein>
<feature type="domain" description="Mce/MlaD" evidence="8">
    <location>
        <begin position="520"/>
        <end position="594"/>
    </location>
</feature>
<evidence type="ECO:0000313" key="9">
    <source>
        <dbReference type="EMBL" id="WBA13551.1"/>
    </source>
</evidence>
<feature type="domain" description="Mce/MlaD" evidence="8">
    <location>
        <begin position="399"/>
        <end position="460"/>
    </location>
</feature>
<evidence type="ECO:0000256" key="3">
    <source>
        <dbReference type="ARBA" id="ARBA00022519"/>
    </source>
</evidence>
<feature type="domain" description="Mce/MlaD" evidence="8">
    <location>
        <begin position="750"/>
        <end position="822"/>
    </location>
</feature>
<evidence type="ECO:0000256" key="1">
    <source>
        <dbReference type="ARBA" id="ARBA00004533"/>
    </source>
</evidence>
<feature type="domain" description="Mce/MlaD" evidence="8">
    <location>
        <begin position="639"/>
        <end position="729"/>
    </location>
</feature>
<keyword evidence="6 7" id="KW-0472">Membrane</keyword>
<dbReference type="EMBL" id="CP114584">
    <property type="protein sequence ID" value="WBA13551.1"/>
    <property type="molecule type" value="Genomic_DNA"/>
</dbReference>
<dbReference type="InterPro" id="IPR051800">
    <property type="entry name" value="PqiA-PqiB_transport"/>
</dbReference>
<name>A0ABY7L8F6_9GAMM</name>
<keyword evidence="4 7" id="KW-0812">Transmembrane</keyword>
<dbReference type="RefSeq" id="WP_269596930.1">
    <property type="nucleotide sequence ID" value="NZ_CP114584.1"/>
</dbReference>
<keyword evidence="3" id="KW-0997">Cell inner membrane</keyword>
<reference evidence="9" key="1">
    <citation type="submission" date="2022-09" db="EMBL/GenBank/DDBJ databases">
        <authorList>
            <person name="Li Z.-J."/>
        </authorList>
    </citation>
    <scope>NUCLEOTIDE SEQUENCE</scope>
    <source>
        <strain evidence="9">TGB10</strain>
    </source>
</reference>
<gene>
    <name evidence="9" type="ORF">N7E60_07225</name>
</gene>
<dbReference type="PANTHER" id="PTHR30462">
    <property type="entry name" value="INTERMEMBRANE TRANSPORT PROTEIN PQIB-RELATED"/>
    <property type="match status" value="1"/>
</dbReference>